<dbReference type="RefSeq" id="WP_025076238.1">
    <property type="nucleotide sequence ID" value="NZ_FQVD01000049.1"/>
</dbReference>
<dbReference type="EMBL" id="FQVD01000049">
    <property type="protein sequence ID" value="SHF94522.1"/>
    <property type="molecule type" value="Genomic_DNA"/>
</dbReference>
<accession>A0A1M5FTL9</accession>
<dbReference type="PANTHER" id="PTHR43405">
    <property type="entry name" value="GLYCOSYL HYDROLASE DIGH"/>
    <property type="match status" value="1"/>
</dbReference>
<sequence>MKKYFLLLALSFFAVACNTEENNTDNNDGKEIPLEPGNSGNKTNKPKAIWIDAHANFSRFATKSAITSYMEKIKDTGFNEIYLDVKPGIGYALYDSDILPKLEKWGTETVTRDWDYLSFWLEEAERLDIDVIASISAMGFGYTKDKQGIIYDDSRWDGKTQVEMKNSDPNNLVDIRNQTDVDAAMLNPCLPEVQTYVISIIEEIVTKYPKLKGFSLDYCRWYGGNYGFSDATIQAFQTYSGETVTTRNDIITSTGGIGRLYNKWIEFRSMTITNLITNISSKIKAINPGIELHLWASADWGSRYSVGQNWASKSYSPAASSIYTADYSKTGFADQLDVFVLGAYADAVWISENPGSVWSVENFVNTYDNYTKGDCKVYGSIPAYSYDNKATSDAVYLCMKHTDGLMVFEISHVINKNSWSAIKEGINRVEK</sequence>
<organism evidence="5 6">
    <name type="scientific">Bacteroides faecichinchillae</name>
    <dbReference type="NCBI Taxonomy" id="871325"/>
    <lineage>
        <taxon>Bacteria</taxon>
        <taxon>Pseudomonadati</taxon>
        <taxon>Bacteroidota</taxon>
        <taxon>Bacteroidia</taxon>
        <taxon>Bacteroidales</taxon>
        <taxon>Bacteroidaceae</taxon>
        <taxon>Bacteroides</taxon>
    </lineage>
</organism>
<evidence type="ECO:0000259" key="4">
    <source>
        <dbReference type="Pfam" id="PF16373"/>
    </source>
</evidence>
<dbReference type="PROSITE" id="PS51257">
    <property type="entry name" value="PROKAR_LIPOPROTEIN"/>
    <property type="match status" value="1"/>
</dbReference>
<dbReference type="InterPro" id="IPR003790">
    <property type="entry name" value="GHL10"/>
</dbReference>
<reference evidence="5 6" key="1">
    <citation type="submission" date="2016-11" db="EMBL/GenBank/DDBJ databases">
        <authorList>
            <person name="Jaros S."/>
            <person name="Januszkiewicz K."/>
            <person name="Wedrychowicz H."/>
        </authorList>
    </citation>
    <scope>NUCLEOTIDE SEQUENCE [LARGE SCALE GENOMIC DNA]</scope>
    <source>
        <strain evidence="5 6">DSM 26883</strain>
    </source>
</reference>
<dbReference type="SUPFAM" id="SSF51445">
    <property type="entry name" value="(Trans)glycosidases"/>
    <property type="match status" value="1"/>
</dbReference>
<dbReference type="InterPro" id="IPR052177">
    <property type="entry name" value="Divisome_Glycosyl_Hydrolase"/>
</dbReference>
<feature type="signal peptide" evidence="2">
    <location>
        <begin position="1"/>
        <end position="16"/>
    </location>
</feature>
<dbReference type="Pfam" id="PF16373">
    <property type="entry name" value="DUF4985"/>
    <property type="match status" value="1"/>
</dbReference>
<dbReference type="Pfam" id="PF02638">
    <property type="entry name" value="GHL10"/>
    <property type="match status" value="1"/>
</dbReference>
<evidence type="ECO:0000259" key="3">
    <source>
        <dbReference type="Pfam" id="PF02638"/>
    </source>
</evidence>
<dbReference type="AlphaFoldDB" id="A0A1M5FTL9"/>
<dbReference type="PANTHER" id="PTHR43405:SF1">
    <property type="entry name" value="GLYCOSYL HYDROLASE DIGH"/>
    <property type="match status" value="1"/>
</dbReference>
<feature type="chain" id="PRO_5030031420" evidence="2">
    <location>
        <begin position="17"/>
        <end position="431"/>
    </location>
</feature>
<dbReference type="Gene3D" id="3.20.20.80">
    <property type="entry name" value="Glycosidases"/>
    <property type="match status" value="1"/>
</dbReference>
<dbReference type="Proteomes" id="UP000184436">
    <property type="component" value="Unassembled WGS sequence"/>
</dbReference>
<evidence type="ECO:0000313" key="5">
    <source>
        <dbReference type="EMBL" id="SHF94522.1"/>
    </source>
</evidence>
<dbReference type="STRING" id="871325.SAMN05444349_1499"/>
<proteinExistence type="predicted"/>
<dbReference type="InterPro" id="IPR017853">
    <property type="entry name" value="GH"/>
</dbReference>
<gene>
    <name evidence="5" type="ORF">SAMN05444349_1499</name>
</gene>
<keyword evidence="5" id="KW-0449">Lipoprotein</keyword>
<name>A0A1M5FTL9_9BACE</name>
<dbReference type="InterPro" id="IPR032280">
    <property type="entry name" value="DUF4985"/>
</dbReference>
<protein>
    <submittedName>
        <fullName evidence="5">Uncharacterized lipoprotein YddW, UPF0748 family</fullName>
    </submittedName>
</protein>
<feature type="domain" description="Glycosyl hydrolase-like 10" evidence="3">
    <location>
        <begin position="47"/>
        <end position="300"/>
    </location>
</feature>
<keyword evidence="1 2" id="KW-0732">Signal</keyword>
<evidence type="ECO:0000256" key="2">
    <source>
        <dbReference type="SAM" id="SignalP"/>
    </source>
</evidence>
<dbReference type="OrthoDB" id="9760892at2"/>
<keyword evidence="6" id="KW-1185">Reference proteome</keyword>
<feature type="domain" description="DUF4985" evidence="4">
    <location>
        <begin position="323"/>
        <end position="424"/>
    </location>
</feature>
<evidence type="ECO:0000313" key="6">
    <source>
        <dbReference type="Proteomes" id="UP000184436"/>
    </source>
</evidence>
<evidence type="ECO:0000256" key="1">
    <source>
        <dbReference type="ARBA" id="ARBA00022729"/>
    </source>
</evidence>